<evidence type="ECO:0000256" key="1">
    <source>
        <dbReference type="SAM" id="SignalP"/>
    </source>
</evidence>
<dbReference type="Proteomes" id="UP001549313">
    <property type="component" value="Unassembled WGS sequence"/>
</dbReference>
<feature type="chain" id="PRO_5045139243" description="DUF4893 domain-containing protein" evidence="1">
    <location>
        <begin position="18"/>
        <end position="168"/>
    </location>
</feature>
<sequence length="168" mass="18156">MKTLLLFGGLFTLVASACPSGSASACSPPPPPPPWFTSDQIEAQFAERILAGQREAWEGATTVFIARVAEQGAIRIAPQLFGRRAVLIPVLQLKGPKVQRRITIRHTGYLCGMTPGFDALREDAEGYFVVYSGADRPTNETIWTTTPVNDLVEPKALEAWSLATSPGN</sequence>
<dbReference type="EMBL" id="JBEPTF010000001">
    <property type="protein sequence ID" value="MET4682835.1"/>
    <property type="molecule type" value="Genomic_DNA"/>
</dbReference>
<keyword evidence="1" id="KW-0732">Signal</keyword>
<evidence type="ECO:0000313" key="2">
    <source>
        <dbReference type="EMBL" id="MET4682835.1"/>
    </source>
</evidence>
<feature type="signal peptide" evidence="1">
    <location>
        <begin position="1"/>
        <end position="17"/>
    </location>
</feature>
<organism evidence="2 3">
    <name type="scientific">Brevundimonas faecalis</name>
    <dbReference type="NCBI Taxonomy" id="947378"/>
    <lineage>
        <taxon>Bacteria</taxon>
        <taxon>Pseudomonadati</taxon>
        <taxon>Pseudomonadota</taxon>
        <taxon>Alphaproteobacteria</taxon>
        <taxon>Caulobacterales</taxon>
        <taxon>Caulobacteraceae</taxon>
        <taxon>Brevundimonas</taxon>
    </lineage>
</organism>
<gene>
    <name evidence="2" type="ORF">ABIE19_000744</name>
</gene>
<keyword evidence="3" id="KW-1185">Reference proteome</keyword>
<dbReference type="RefSeq" id="WP_354087773.1">
    <property type="nucleotide sequence ID" value="NZ_JBEPTF010000001.1"/>
</dbReference>
<dbReference type="PROSITE" id="PS51257">
    <property type="entry name" value="PROKAR_LIPOPROTEIN"/>
    <property type="match status" value="1"/>
</dbReference>
<reference evidence="2 3" key="1">
    <citation type="submission" date="2024-06" db="EMBL/GenBank/DDBJ databases">
        <title>Sorghum-associated microbial communities from plants grown in Nebraska, USA.</title>
        <authorList>
            <person name="Schachtman D."/>
        </authorList>
    </citation>
    <scope>NUCLEOTIDE SEQUENCE [LARGE SCALE GENOMIC DNA]</scope>
    <source>
        <strain evidence="2 3">2814</strain>
    </source>
</reference>
<name>A0ABV2R8D0_9CAUL</name>
<evidence type="ECO:0000313" key="3">
    <source>
        <dbReference type="Proteomes" id="UP001549313"/>
    </source>
</evidence>
<protein>
    <recommendedName>
        <fullName evidence="4">DUF4893 domain-containing protein</fullName>
    </recommendedName>
</protein>
<evidence type="ECO:0008006" key="4">
    <source>
        <dbReference type="Google" id="ProtNLM"/>
    </source>
</evidence>
<proteinExistence type="predicted"/>
<accession>A0ABV2R8D0</accession>
<comment type="caution">
    <text evidence="2">The sequence shown here is derived from an EMBL/GenBank/DDBJ whole genome shotgun (WGS) entry which is preliminary data.</text>
</comment>